<dbReference type="InterPro" id="IPR025369">
    <property type="entry name" value="DUF4274"/>
</dbReference>
<evidence type="ECO:0000259" key="1">
    <source>
        <dbReference type="Pfam" id="PF14096"/>
    </source>
</evidence>
<dbReference type="EMBL" id="FWXD01000054">
    <property type="protein sequence ID" value="SMC29920.1"/>
    <property type="molecule type" value="Genomic_DNA"/>
</dbReference>
<feature type="domain" description="DUF4274" evidence="1">
    <location>
        <begin position="24"/>
        <end position="96"/>
    </location>
</feature>
<gene>
    <name evidence="2" type="ORF">SAMN02745857_04263</name>
</gene>
<dbReference type="RefSeq" id="WP_084093159.1">
    <property type="nucleotide sequence ID" value="NZ_FWXD01000054.1"/>
</dbReference>
<dbReference type="AlphaFoldDB" id="A0A1W1Y133"/>
<name>A0A1W1Y133_9NEIS</name>
<evidence type="ECO:0000313" key="2">
    <source>
        <dbReference type="EMBL" id="SMC29920.1"/>
    </source>
</evidence>
<accession>A0A1W1Y133</accession>
<proteinExistence type="predicted"/>
<evidence type="ECO:0000313" key="3">
    <source>
        <dbReference type="Proteomes" id="UP000192761"/>
    </source>
</evidence>
<reference evidence="2 3" key="1">
    <citation type="submission" date="2017-04" db="EMBL/GenBank/DDBJ databases">
        <authorList>
            <person name="Afonso C.L."/>
            <person name="Miller P.J."/>
            <person name="Scott M.A."/>
            <person name="Spackman E."/>
            <person name="Goraichik I."/>
            <person name="Dimitrov K.M."/>
            <person name="Suarez D.L."/>
            <person name="Swayne D.E."/>
        </authorList>
    </citation>
    <scope>NUCLEOTIDE SEQUENCE [LARGE SCALE GENOMIC DNA]</scope>
    <source>
        <strain evidence="2 3">DSM 23236</strain>
    </source>
</reference>
<dbReference type="OrthoDB" id="6638262at2"/>
<dbReference type="Pfam" id="PF14096">
    <property type="entry name" value="DUF4274"/>
    <property type="match status" value="1"/>
</dbReference>
<protein>
    <recommendedName>
        <fullName evidence="1">DUF4274 domain-containing protein</fullName>
    </recommendedName>
</protein>
<organism evidence="2 3">
    <name type="scientific">Andreprevotia lacus DSM 23236</name>
    <dbReference type="NCBI Taxonomy" id="1121001"/>
    <lineage>
        <taxon>Bacteria</taxon>
        <taxon>Pseudomonadati</taxon>
        <taxon>Pseudomonadota</taxon>
        <taxon>Betaproteobacteria</taxon>
        <taxon>Neisseriales</taxon>
        <taxon>Chitinibacteraceae</taxon>
        <taxon>Andreprevotia</taxon>
    </lineage>
</organism>
<keyword evidence="3" id="KW-1185">Reference proteome</keyword>
<dbReference type="Proteomes" id="UP000192761">
    <property type="component" value="Unassembled WGS sequence"/>
</dbReference>
<sequence length="168" mass="19191">MSDQEDIITAQIWALVREYLQQATPEALHVYAARSNYDDNDKGLRLLIDNPKLDRGTALLLFWYLGADYHARRTVEELEGDELAADDLIQLVQARFMGGFYTDSNIFFSPRHSDLRPDDYESDGPIKREIPAIMYLPTDGLTNVDLDDSNYDEGLPLPVVHRIFALLD</sequence>